<dbReference type="Proteomes" id="UP001189624">
    <property type="component" value="Chromosome 1"/>
</dbReference>
<reference evidence="1" key="1">
    <citation type="submission" date="2023-10" db="EMBL/GenBank/DDBJ databases">
        <authorList>
            <person name="Domelevo Entfellner J.-B."/>
        </authorList>
    </citation>
    <scope>NUCLEOTIDE SEQUENCE</scope>
</reference>
<dbReference type="EMBL" id="OY731398">
    <property type="protein sequence ID" value="CAJ1882794.1"/>
    <property type="molecule type" value="Genomic_DNA"/>
</dbReference>
<gene>
    <name evidence="1" type="ORF">AYBTSS11_LOCUS2727</name>
</gene>
<evidence type="ECO:0000313" key="2">
    <source>
        <dbReference type="Proteomes" id="UP001189624"/>
    </source>
</evidence>
<accession>A0AA86RQB2</accession>
<dbReference type="AlphaFoldDB" id="A0AA86RQB2"/>
<proteinExistence type="predicted"/>
<protein>
    <submittedName>
        <fullName evidence="1">Uncharacterized protein</fullName>
    </submittedName>
</protein>
<sequence>IHESHDPMMLKHVTQVSFMDRSLLYNYNIKLMGWHSPKDNEEWWGEWGSLKNVTVMTGKNMSLSHLLKGQKCQTECGLWGEPNTRPVCR</sequence>
<name>A0AA86RQB2_9FABA</name>
<organism evidence="1 2">
    <name type="scientific">Sphenostylis stenocarpa</name>
    <dbReference type="NCBI Taxonomy" id="92480"/>
    <lineage>
        <taxon>Eukaryota</taxon>
        <taxon>Viridiplantae</taxon>
        <taxon>Streptophyta</taxon>
        <taxon>Embryophyta</taxon>
        <taxon>Tracheophyta</taxon>
        <taxon>Spermatophyta</taxon>
        <taxon>Magnoliopsida</taxon>
        <taxon>eudicotyledons</taxon>
        <taxon>Gunneridae</taxon>
        <taxon>Pentapetalae</taxon>
        <taxon>rosids</taxon>
        <taxon>fabids</taxon>
        <taxon>Fabales</taxon>
        <taxon>Fabaceae</taxon>
        <taxon>Papilionoideae</taxon>
        <taxon>50 kb inversion clade</taxon>
        <taxon>NPAAA clade</taxon>
        <taxon>indigoferoid/millettioid clade</taxon>
        <taxon>Phaseoleae</taxon>
        <taxon>Sphenostylis</taxon>
    </lineage>
</organism>
<keyword evidence="2" id="KW-1185">Reference proteome</keyword>
<evidence type="ECO:0000313" key="1">
    <source>
        <dbReference type="EMBL" id="CAJ1882794.1"/>
    </source>
</evidence>
<feature type="non-terminal residue" evidence="1">
    <location>
        <position position="1"/>
    </location>
</feature>
<dbReference type="Gramene" id="rna-AYBTSS11_LOCUS2727">
    <property type="protein sequence ID" value="CAJ1882794.1"/>
    <property type="gene ID" value="gene-AYBTSS11_LOCUS2727"/>
</dbReference>